<dbReference type="InterPro" id="IPR011650">
    <property type="entry name" value="Peptidase_M20_dimer"/>
</dbReference>
<dbReference type="PANTHER" id="PTHR32494">
    <property type="entry name" value="ALLANTOATE DEIMINASE-RELATED"/>
    <property type="match status" value="1"/>
</dbReference>
<dbReference type="InterPro" id="IPR010158">
    <property type="entry name" value="Amidase_Cbmase"/>
</dbReference>
<dbReference type="SUPFAM" id="SSF55031">
    <property type="entry name" value="Bacterial exopeptidase dimerisation domain"/>
    <property type="match status" value="1"/>
</dbReference>
<evidence type="ECO:0000256" key="1">
    <source>
        <dbReference type="ARBA" id="ARBA00006153"/>
    </source>
</evidence>
<reference evidence="5" key="2">
    <citation type="submission" date="2021-04" db="EMBL/GenBank/DDBJ databases">
        <authorList>
            <person name="Gilroy R."/>
        </authorList>
    </citation>
    <scope>NUCLEOTIDE SEQUENCE</scope>
    <source>
        <strain evidence="5">1193</strain>
    </source>
</reference>
<evidence type="ECO:0000259" key="4">
    <source>
        <dbReference type="Pfam" id="PF07687"/>
    </source>
</evidence>
<dbReference type="CDD" id="cd03884">
    <property type="entry name" value="M20_bAS"/>
    <property type="match status" value="1"/>
</dbReference>
<dbReference type="InterPro" id="IPR036264">
    <property type="entry name" value="Bact_exopeptidase_dim_dom"/>
</dbReference>
<dbReference type="AlphaFoldDB" id="A0A9D1WNA3"/>
<feature type="binding site" evidence="3">
    <location>
        <position position="99"/>
    </location>
    <ligand>
        <name>Zn(2+)</name>
        <dbReference type="ChEBI" id="CHEBI:29105"/>
        <label>2</label>
    </ligand>
</feature>
<organism evidence="5 6">
    <name type="scientific">Candidatus Halomonas stercoripullorum</name>
    <dbReference type="NCBI Taxonomy" id="2838617"/>
    <lineage>
        <taxon>Bacteria</taxon>
        <taxon>Pseudomonadati</taxon>
        <taxon>Pseudomonadota</taxon>
        <taxon>Gammaproteobacteria</taxon>
        <taxon>Oceanospirillales</taxon>
        <taxon>Halomonadaceae</taxon>
        <taxon>Halomonas</taxon>
    </lineage>
</organism>
<protein>
    <submittedName>
        <fullName evidence="5">M20 family metallo-hydrolase</fullName>
    </submittedName>
</protein>
<dbReference type="NCBIfam" id="TIGR01879">
    <property type="entry name" value="hydantase"/>
    <property type="match status" value="1"/>
</dbReference>
<accession>A0A9D1WNA3</accession>
<feature type="binding site" evidence="3">
    <location>
        <position position="99"/>
    </location>
    <ligand>
        <name>Zn(2+)</name>
        <dbReference type="ChEBI" id="CHEBI:29105"/>
        <label>1</label>
    </ligand>
</feature>
<dbReference type="EMBL" id="DXFC01000221">
    <property type="protein sequence ID" value="HIX62053.1"/>
    <property type="molecule type" value="Genomic_DNA"/>
</dbReference>
<feature type="binding site" evidence="3">
    <location>
        <position position="200"/>
    </location>
    <ligand>
        <name>Zn(2+)</name>
        <dbReference type="ChEBI" id="CHEBI:29105"/>
        <label>1</label>
    </ligand>
</feature>
<sequence length="423" mass="45883">MNSFPSLAESLNGEHFWADLQAQAEIGALSPRGLRRLALDDNDNRARLWLIEQGKSLGCRAYYDAMGNVFLRKEGRDSSQAPLLLGSHLDSQPEAGIYDGTLGVVAGLAVLRTLKEQSVEHARPVEVVAWTNEEGARFAPGTSGSAWFSGQRDPEAILEARDDAGTRFGDALDSCLALLGAHDTTLRAEPYVPHAYLELHIEQGPVLEAQGIAACAVSGIQGVNWYTVEVQGQANHAGTTPEADRRDAFMGAHALITELKSAVTQYDDQVRFTIGKFAMEPGSTNTIPQSARFTIDLRHPDQTVLDKLDSVFHQFCEWKWSGCSVSLLPGSRVAPVAFDPSLVELVNSCATHYCPRAPQLVSGAFHDAIHLAKVCPTAMLFTSCRAGVSHHPDEHVERADAELSVRALAKVVEQLLLPTKANL</sequence>
<dbReference type="SUPFAM" id="SSF53187">
    <property type="entry name" value="Zn-dependent exopeptidases"/>
    <property type="match status" value="1"/>
</dbReference>
<keyword evidence="2" id="KW-0378">Hydrolase</keyword>
<dbReference type="PIRSF" id="PIRSF001235">
    <property type="entry name" value="Amidase_carbamoylase"/>
    <property type="match status" value="1"/>
</dbReference>
<dbReference type="PANTHER" id="PTHR32494:SF5">
    <property type="entry name" value="ALLANTOATE AMIDOHYDROLASE"/>
    <property type="match status" value="1"/>
</dbReference>
<evidence type="ECO:0000256" key="3">
    <source>
        <dbReference type="PIRSR" id="PIRSR001235-1"/>
    </source>
</evidence>
<dbReference type="GO" id="GO:0046872">
    <property type="term" value="F:metal ion binding"/>
    <property type="evidence" value="ECO:0007669"/>
    <property type="project" value="UniProtKB-KW"/>
</dbReference>
<feature type="binding site" evidence="3">
    <location>
        <position position="88"/>
    </location>
    <ligand>
        <name>Zn(2+)</name>
        <dbReference type="ChEBI" id="CHEBI:29105"/>
        <label>1</label>
    </ligand>
</feature>
<reference evidence="5" key="1">
    <citation type="journal article" date="2021" name="PeerJ">
        <title>Extensive microbial diversity within the chicken gut microbiome revealed by metagenomics and culture.</title>
        <authorList>
            <person name="Gilroy R."/>
            <person name="Ravi A."/>
            <person name="Getino M."/>
            <person name="Pursley I."/>
            <person name="Horton D.L."/>
            <person name="Alikhan N.F."/>
            <person name="Baker D."/>
            <person name="Gharbi K."/>
            <person name="Hall N."/>
            <person name="Watson M."/>
            <person name="Adriaenssens E.M."/>
            <person name="Foster-Nyarko E."/>
            <person name="Jarju S."/>
            <person name="Secka A."/>
            <person name="Antonio M."/>
            <person name="Oren A."/>
            <person name="Chaudhuri R.R."/>
            <person name="La Ragione R."/>
            <person name="Hildebrand F."/>
            <person name="Pallen M.J."/>
        </authorList>
    </citation>
    <scope>NUCLEOTIDE SEQUENCE</scope>
    <source>
        <strain evidence="5">1193</strain>
    </source>
</reference>
<evidence type="ECO:0000256" key="2">
    <source>
        <dbReference type="ARBA" id="ARBA00022801"/>
    </source>
</evidence>
<dbReference type="Gene3D" id="3.30.70.360">
    <property type="match status" value="1"/>
</dbReference>
<dbReference type="Gene3D" id="3.40.630.10">
    <property type="entry name" value="Zn peptidases"/>
    <property type="match status" value="1"/>
</dbReference>
<comment type="similarity">
    <text evidence="1">Belongs to the peptidase M20 family.</text>
</comment>
<evidence type="ECO:0000313" key="5">
    <source>
        <dbReference type="EMBL" id="HIX62053.1"/>
    </source>
</evidence>
<gene>
    <name evidence="5" type="ORF">H9854_07465</name>
</gene>
<comment type="cofactor">
    <cofactor evidence="3">
        <name>Zn(2+)</name>
        <dbReference type="ChEBI" id="CHEBI:29105"/>
    </cofactor>
    <text evidence="3">Binds 2 Zn(2+) ions per subunit.</text>
</comment>
<comment type="caution">
    <text evidence="5">The sequence shown here is derived from an EMBL/GenBank/DDBJ whole genome shotgun (WGS) entry which is preliminary data.</text>
</comment>
<dbReference type="Proteomes" id="UP000824248">
    <property type="component" value="Unassembled WGS sequence"/>
</dbReference>
<evidence type="ECO:0000313" key="6">
    <source>
        <dbReference type="Proteomes" id="UP000824248"/>
    </source>
</evidence>
<keyword evidence="3" id="KW-0862">Zinc</keyword>
<keyword evidence="3" id="KW-0479">Metal-binding</keyword>
<dbReference type="GO" id="GO:0016813">
    <property type="term" value="F:hydrolase activity, acting on carbon-nitrogen (but not peptide) bonds, in linear amidines"/>
    <property type="evidence" value="ECO:0007669"/>
    <property type="project" value="InterPro"/>
</dbReference>
<dbReference type="InterPro" id="IPR002933">
    <property type="entry name" value="Peptidase_M20"/>
</dbReference>
<feature type="binding site" evidence="3">
    <location>
        <position position="390"/>
    </location>
    <ligand>
        <name>Zn(2+)</name>
        <dbReference type="ChEBI" id="CHEBI:29105"/>
        <label>2</label>
    </ligand>
</feature>
<dbReference type="Pfam" id="PF01546">
    <property type="entry name" value="Peptidase_M20"/>
    <property type="match status" value="1"/>
</dbReference>
<feature type="domain" description="Peptidase M20 dimerisation" evidence="4">
    <location>
        <begin position="219"/>
        <end position="317"/>
    </location>
</feature>
<feature type="binding site" evidence="3">
    <location>
        <position position="134"/>
    </location>
    <ligand>
        <name>Zn(2+)</name>
        <dbReference type="ChEBI" id="CHEBI:29105"/>
        <label>2</label>
    </ligand>
</feature>
<proteinExistence type="inferred from homology"/>
<name>A0A9D1WNA3_9GAMM</name>
<dbReference type="Pfam" id="PF07687">
    <property type="entry name" value="M20_dimer"/>
    <property type="match status" value="1"/>
</dbReference>